<comment type="caution">
    <text evidence="1">The sequence shown here is derived from an EMBL/GenBank/DDBJ whole genome shotgun (WGS) entry which is preliminary data.</text>
</comment>
<dbReference type="SUPFAM" id="SSF53041">
    <property type="entry name" value="Resolvase-like"/>
    <property type="match status" value="1"/>
</dbReference>
<reference evidence="1 2" key="1">
    <citation type="submission" date="2018-08" db="EMBL/GenBank/DDBJ databases">
        <title>A genome reference for cultivated species of the human gut microbiota.</title>
        <authorList>
            <person name="Zou Y."/>
            <person name="Xue W."/>
            <person name="Luo G."/>
        </authorList>
    </citation>
    <scope>NUCLEOTIDE SEQUENCE [LARGE SCALE GENOMIC DNA]</scope>
    <source>
        <strain evidence="1 2">AF36-11AT</strain>
    </source>
</reference>
<dbReference type="RefSeq" id="WP_181966929.1">
    <property type="nucleotide sequence ID" value="NZ_QVEQ01000037.1"/>
</dbReference>
<feature type="non-terminal residue" evidence="1">
    <location>
        <position position="87"/>
    </location>
</feature>
<evidence type="ECO:0000313" key="1">
    <source>
        <dbReference type="EMBL" id="RGB65876.1"/>
    </source>
</evidence>
<name>A0A3E2SV59_9FIRM</name>
<dbReference type="Gene3D" id="3.40.50.1390">
    <property type="entry name" value="Resolvase, N-terminal catalytic domain"/>
    <property type="match status" value="1"/>
</dbReference>
<dbReference type="AlphaFoldDB" id="A0A3E2SV59"/>
<dbReference type="InterPro" id="IPR036162">
    <property type="entry name" value="Resolvase-like_N_sf"/>
</dbReference>
<protein>
    <submittedName>
        <fullName evidence="1">Recombinase</fullName>
    </submittedName>
</protein>
<organism evidence="1 2">
    <name type="scientific">Faecalibacterium prausnitzii</name>
    <dbReference type="NCBI Taxonomy" id="853"/>
    <lineage>
        <taxon>Bacteria</taxon>
        <taxon>Bacillati</taxon>
        <taxon>Bacillota</taxon>
        <taxon>Clostridia</taxon>
        <taxon>Eubacteriales</taxon>
        <taxon>Oscillospiraceae</taxon>
        <taxon>Faecalibacterium</taxon>
    </lineage>
</organism>
<evidence type="ECO:0000313" key="2">
    <source>
        <dbReference type="Proteomes" id="UP000261140"/>
    </source>
</evidence>
<dbReference type="GO" id="GO:0003677">
    <property type="term" value="F:DNA binding"/>
    <property type="evidence" value="ECO:0007669"/>
    <property type="project" value="InterPro"/>
</dbReference>
<dbReference type="GO" id="GO:0000150">
    <property type="term" value="F:DNA strand exchange activity"/>
    <property type="evidence" value="ECO:0007669"/>
    <property type="project" value="InterPro"/>
</dbReference>
<dbReference type="Proteomes" id="UP000261140">
    <property type="component" value="Unassembled WGS sequence"/>
</dbReference>
<accession>A0A3E2SV59</accession>
<proteinExistence type="predicted"/>
<sequence length="87" mass="9448">MTTAPNSAILDPVTNPVLTVAPQSKEDTTMSGATNKITALYCRLSQEDARLGESLSIENQKAILLEYAKKNHFPNPVFFVDDGYSGT</sequence>
<gene>
    <name evidence="1" type="ORF">DWZ89_14415</name>
</gene>
<dbReference type="EMBL" id="QVEQ01000037">
    <property type="protein sequence ID" value="RGB65876.1"/>
    <property type="molecule type" value="Genomic_DNA"/>
</dbReference>